<dbReference type="PROSITE" id="PS51257">
    <property type="entry name" value="PROKAR_LIPOPROTEIN"/>
    <property type="match status" value="1"/>
</dbReference>
<evidence type="ECO:0000256" key="2">
    <source>
        <dbReference type="ARBA" id="ARBA00022448"/>
    </source>
</evidence>
<name>A0ABR6EQS1_9SPHI</name>
<dbReference type="Gene3D" id="1.10.287.470">
    <property type="entry name" value="Helix hairpin bin"/>
    <property type="match status" value="1"/>
</dbReference>
<evidence type="ECO:0000259" key="4">
    <source>
        <dbReference type="Pfam" id="PF25973"/>
    </source>
</evidence>
<evidence type="ECO:0000313" key="5">
    <source>
        <dbReference type="EMBL" id="MBB2147608.1"/>
    </source>
</evidence>
<dbReference type="Proteomes" id="UP000636110">
    <property type="component" value="Unassembled WGS sequence"/>
</dbReference>
<proteinExistence type="inferred from homology"/>
<dbReference type="PANTHER" id="PTHR30097">
    <property type="entry name" value="CATION EFFLUX SYSTEM PROTEIN CUSB"/>
    <property type="match status" value="1"/>
</dbReference>
<dbReference type="Gene3D" id="2.40.50.100">
    <property type="match status" value="1"/>
</dbReference>
<sequence>MKSIVFKYLPALLIPVLIYGCSSTAKEESKVALKTDESIVQLSPEQVKQIDLQIQEVQPREISTVLKLNGQIEVPPQNLVSVSVPLGGYLKSTQMLPGTQVRKGQVLATIEDPQYIQLQQDYLSTKNKLGFALKEYNRQRELHQAKAGSDKVFQQAENEYKNFSIESKALAEKLRLIGLNPAKLTEDNISRTIGIYSPINGYVSKVNVNIGKYVVPSDVIFELVNPDNIHLNLTVFEKDLSKIKIGQQVMAYSNSKPDKKHLTKVVLVSHALNEERSTTVHCDFEQYDQKLVPGMYMNAVLEVNSDKVDALPEDAFVSYENKDYVFVQNGKDAFKMTEVKKGAAEQGFSAVKSDLKGKQIVVKGAYSLLMKLKNTSED</sequence>
<organism evidence="5 6">
    <name type="scientific">Pedobacter gandavensis</name>
    <dbReference type="NCBI Taxonomy" id="2679963"/>
    <lineage>
        <taxon>Bacteria</taxon>
        <taxon>Pseudomonadati</taxon>
        <taxon>Bacteroidota</taxon>
        <taxon>Sphingobacteriia</taxon>
        <taxon>Sphingobacteriales</taxon>
        <taxon>Sphingobacteriaceae</taxon>
        <taxon>Pedobacter</taxon>
    </lineage>
</organism>
<dbReference type="InterPro" id="IPR058647">
    <property type="entry name" value="BSH_CzcB-like"/>
</dbReference>
<dbReference type="InterPro" id="IPR051909">
    <property type="entry name" value="MFP_Cation_Efflux"/>
</dbReference>
<reference evidence="5 6" key="1">
    <citation type="submission" date="2019-11" db="EMBL/GenBank/DDBJ databases">
        <title>Description of Pedobacter sp. LMG 31462T.</title>
        <authorList>
            <person name="Carlier A."/>
            <person name="Qi S."/>
            <person name="Vandamme P."/>
        </authorList>
    </citation>
    <scope>NUCLEOTIDE SEQUENCE [LARGE SCALE GENOMIC DNA]</scope>
    <source>
        <strain evidence="5 6">LMG 31462</strain>
    </source>
</reference>
<keyword evidence="2" id="KW-0813">Transport</keyword>
<evidence type="ECO:0000259" key="3">
    <source>
        <dbReference type="Pfam" id="PF25954"/>
    </source>
</evidence>
<dbReference type="Gene3D" id="2.40.30.170">
    <property type="match status" value="1"/>
</dbReference>
<dbReference type="EMBL" id="WNXC01000001">
    <property type="protein sequence ID" value="MBB2147608.1"/>
    <property type="molecule type" value="Genomic_DNA"/>
</dbReference>
<dbReference type="InterPro" id="IPR058792">
    <property type="entry name" value="Beta-barrel_RND_2"/>
</dbReference>
<comment type="similarity">
    <text evidence="1">Belongs to the membrane fusion protein (MFP) (TC 8.A.1) family.</text>
</comment>
<keyword evidence="6" id="KW-1185">Reference proteome</keyword>
<accession>A0ABR6EQS1</accession>
<dbReference type="RefSeq" id="WP_182952875.1">
    <property type="nucleotide sequence ID" value="NZ_WNXC01000001.1"/>
</dbReference>
<dbReference type="Gene3D" id="2.40.420.20">
    <property type="match status" value="1"/>
</dbReference>
<dbReference type="PANTHER" id="PTHR30097:SF4">
    <property type="entry name" value="SLR6042 PROTEIN"/>
    <property type="match status" value="1"/>
</dbReference>
<comment type="caution">
    <text evidence="5">The sequence shown here is derived from an EMBL/GenBank/DDBJ whole genome shotgun (WGS) entry which is preliminary data.</text>
</comment>
<evidence type="ECO:0000313" key="6">
    <source>
        <dbReference type="Proteomes" id="UP000636110"/>
    </source>
</evidence>
<dbReference type="SUPFAM" id="SSF111369">
    <property type="entry name" value="HlyD-like secretion proteins"/>
    <property type="match status" value="1"/>
</dbReference>
<dbReference type="NCBIfam" id="TIGR01730">
    <property type="entry name" value="RND_mfp"/>
    <property type="match status" value="1"/>
</dbReference>
<gene>
    <name evidence="5" type="ORF">GM920_01665</name>
</gene>
<dbReference type="Pfam" id="PF25954">
    <property type="entry name" value="Beta-barrel_RND_2"/>
    <property type="match status" value="1"/>
</dbReference>
<feature type="domain" description="CzcB-like barrel-sandwich hybrid" evidence="4">
    <location>
        <begin position="80"/>
        <end position="223"/>
    </location>
</feature>
<protein>
    <submittedName>
        <fullName evidence="5">Efflux RND transporter periplasmic adaptor subunit</fullName>
    </submittedName>
</protein>
<dbReference type="Pfam" id="PF25973">
    <property type="entry name" value="BSH_CzcB"/>
    <property type="match status" value="1"/>
</dbReference>
<dbReference type="InterPro" id="IPR006143">
    <property type="entry name" value="RND_pump_MFP"/>
</dbReference>
<evidence type="ECO:0000256" key="1">
    <source>
        <dbReference type="ARBA" id="ARBA00009477"/>
    </source>
</evidence>
<feature type="domain" description="CusB-like beta-barrel" evidence="3">
    <location>
        <begin position="231"/>
        <end position="302"/>
    </location>
</feature>